<keyword evidence="1" id="KW-0472">Membrane</keyword>
<accession>A0A926I1Y8</accession>
<dbReference type="RefSeq" id="WP_177714294.1">
    <property type="nucleotide sequence ID" value="NZ_JACRSQ010000014.1"/>
</dbReference>
<evidence type="ECO:0000256" key="1">
    <source>
        <dbReference type="SAM" id="Phobius"/>
    </source>
</evidence>
<dbReference type="AlphaFoldDB" id="A0A926I1Y8"/>
<feature type="transmembrane region" description="Helical" evidence="1">
    <location>
        <begin position="7"/>
        <end position="28"/>
    </location>
</feature>
<evidence type="ECO:0000259" key="2">
    <source>
        <dbReference type="PROSITE" id="PS51910"/>
    </source>
</evidence>
<feature type="domain" description="GH18" evidence="2">
    <location>
        <begin position="263"/>
        <end position="578"/>
    </location>
</feature>
<keyword evidence="1" id="KW-1133">Transmembrane helix</keyword>
<evidence type="ECO:0000313" key="4">
    <source>
        <dbReference type="Proteomes" id="UP000657006"/>
    </source>
</evidence>
<evidence type="ECO:0000313" key="3">
    <source>
        <dbReference type="EMBL" id="MBC8543918.1"/>
    </source>
</evidence>
<dbReference type="Pfam" id="PF00704">
    <property type="entry name" value="Glyco_hydro_18"/>
    <property type="match status" value="1"/>
</dbReference>
<reference evidence="3" key="1">
    <citation type="submission" date="2020-08" db="EMBL/GenBank/DDBJ databases">
        <title>Genome public.</title>
        <authorList>
            <person name="Liu C."/>
            <person name="Sun Q."/>
        </authorList>
    </citation>
    <scope>NUCLEOTIDE SEQUENCE</scope>
    <source>
        <strain evidence="3">NSJ-32</strain>
    </source>
</reference>
<keyword evidence="1" id="KW-0812">Transmembrane</keyword>
<name>A0A926I1Y8_9FIRM</name>
<dbReference type="GO" id="GO:0008061">
    <property type="term" value="F:chitin binding"/>
    <property type="evidence" value="ECO:0007669"/>
    <property type="project" value="InterPro"/>
</dbReference>
<sequence>MKKKTQSILILLIFFILFAIILGSLWGYTALTAMKKITPQEVYPAVSEGFSLLQYCGEMDAEDSILLRDGQYYIDLTFINENFAGEAFFYQDGGEEVIYTNANTILNFTCGETGMVKNGVQMEGEVWFVRQGQRIYMRMDEARDMFGLDWIENKEYNIISVQALQGQKGVCAVEGTYLKAYPQSGDFIDSIMGHREGFQYYRQIALGETLYRLGEAGGYAQVLTQDGLVGYIQEDAVQEWQEYSMEVPAQPEVEIPEERRVQGKIVMAWHQDYTGRFDASTAELFSNASGIANVISPTWLKFQDNGEVQCLANRDYIDWAHGEGYQVWPLFDNDFEDEKTMAVLQDTEKRQALARELAALCQEYGFDGINVDFEGISTQTGPFFVQFMRELSAVLRPAGYSLSVDCYVPKPWTEHYRRDILGRVADYVIIMGYDEHYAGSEEAGSVASKTFVADGIADTLAQVPAEKTVLGVPFFTRLWTTVESQDGSTTLETEAMGMERALDLAEENGGEMVWRDEIGQYYVEYKMGNNLCQIWLEEERSTQIRLDMAKENGLAGVAAWKIGLERASVWREFQEYVQ</sequence>
<dbReference type="GO" id="GO:0005975">
    <property type="term" value="P:carbohydrate metabolic process"/>
    <property type="evidence" value="ECO:0007669"/>
    <property type="project" value="InterPro"/>
</dbReference>
<dbReference type="Proteomes" id="UP000657006">
    <property type="component" value="Unassembled WGS sequence"/>
</dbReference>
<dbReference type="PANTHER" id="PTHR46066">
    <property type="entry name" value="CHITINASE DOMAIN-CONTAINING PROTEIN 1 FAMILY MEMBER"/>
    <property type="match status" value="1"/>
</dbReference>
<dbReference type="SUPFAM" id="SSF51445">
    <property type="entry name" value="(Trans)glycosidases"/>
    <property type="match status" value="1"/>
</dbReference>
<dbReference type="InterPro" id="IPR001223">
    <property type="entry name" value="Glyco_hydro18_cat"/>
</dbReference>
<dbReference type="Gene3D" id="3.10.50.10">
    <property type="match status" value="1"/>
</dbReference>
<dbReference type="PANTHER" id="PTHR46066:SF2">
    <property type="entry name" value="CHITINASE DOMAIN-CONTAINING PROTEIN 1"/>
    <property type="match status" value="1"/>
</dbReference>
<comment type="caution">
    <text evidence="3">The sequence shown here is derived from an EMBL/GenBank/DDBJ whole genome shotgun (WGS) entry which is preliminary data.</text>
</comment>
<dbReference type="InterPro" id="IPR017853">
    <property type="entry name" value="GH"/>
</dbReference>
<dbReference type="SMART" id="SM00636">
    <property type="entry name" value="Glyco_18"/>
    <property type="match status" value="1"/>
</dbReference>
<keyword evidence="4" id="KW-1185">Reference proteome</keyword>
<dbReference type="InterPro" id="IPR011583">
    <property type="entry name" value="Chitinase_II/V-like_cat"/>
</dbReference>
<dbReference type="Gene3D" id="3.20.20.80">
    <property type="entry name" value="Glycosidases"/>
    <property type="match status" value="1"/>
</dbReference>
<protein>
    <recommendedName>
        <fullName evidence="2">GH18 domain-containing protein</fullName>
    </recommendedName>
</protein>
<proteinExistence type="predicted"/>
<gene>
    <name evidence="3" type="ORF">H8730_10215</name>
</gene>
<dbReference type="PROSITE" id="PS51910">
    <property type="entry name" value="GH18_2"/>
    <property type="match status" value="1"/>
</dbReference>
<organism evidence="3 4">
    <name type="scientific">Bianquea renquensis</name>
    <dbReference type="NCBI Taxonomy" id="2763661"/>
    <lineage>
        <taxon>Bacteria</taxon>
        <taxon>Bacillati</taxon>
        <taxon>Bacillota</taxon>
        <taxon>Clostridia</taxon>
        <taxon>Eubacteriales</taxon>
        <taxon>Bianqueaceae</taxon>
        <taxon>Bianquea</taxon>
    </lineage>
</organism>
<dbReference type="InterPro" id="IPR029070">
    <property type="entry name" value="Chitinase_insertion_sf"/>
</dbReference>
<dbReference type="EMBL" id="JACRSQ010000014">
    <property type="protein sequence ID" value="MBC8543918.1"/>
    <property type="molecule type" value="Genomic_DNA"/>
</dbReference>